<dbReference type="SUPFAM" id="SSF51338">
    <property type="entry name" value="Composite domain of metallo-dependent hydrolases"/>
    <property type="match status" value="1"/>
</dbReference>
<protein>
    <recommendedName>
        <fullName evidence="3">Urease alpha-subunit N-terminal domain-containing protein</fullName>
    </recommendedName>
</protein>
<keyword evidence="1" id="KW-0479">Metal-binding</keyword>
<dbReference type="Gene3D" id="2.30.40.10">
    <property type="entry name" value="Urease, subunit C, domain 1"/>
    <property type="match status" value="1"/>
</dbReference>
<dbReference type="Proteomes" id="UP000187367">
    <property type="component" value="Unassembled WGS sequence"/>
</dbReference>
<feature type="domain" description="Urease alpha-subunit N-terminal" evidence="3">
    <location>
        <begin position="3"/>
        <end position="38"/>
    </location>
</feature>
<dbReference type="EMBL" id="MTJL01000075">
    <property type="protein sequence ID" value="OMH97675.1"/>
    <property type="molecule type" value="Genomic_DNA"/>
</dbReference>
<evidence type="ECO:0000313" key="4">
    <source>
        <dbReference type="EMBL" id="OMH97675.1"/>
    </source>
</evidence>
<evidence type="ECO:0000313" key="5">
    <source>
        <dbReference type="Proteomes" id="UP000187367"/>
    </source>
</evidence>
<sequence>MEQLDLIIKNGKVVLSTGVVEIDIGIKDGKIAIIQKGITAKAEREWDAANQYVFPGMIDV</sequence>
<evidence type="ECO:0000259" key="3">
    <source>
        <dbReference type="Pfam" id="PF00449"/>
    </source>
</evidence>
<keyword evidence="5" id="KW-1185">Reference proteome</keyword>
<evidence type="ECO:0000256" key="2">
    <source>
        <dbReference type="ARBA" id="ARBA00022801"/>
    </source>
</evidence>
<dbReference type="InterPro" id="IPR011059">
    <property type="entry name" value="Metal-dep_hydrolase_composite"/>
</dbReference>
<keyword evidence="2" id="KW-0378">Hydrolase</keyword>
<dbReference type="GO" id="GO:0016810">
    <property type="term" value="F:hydrolase activity, acting on carbon-nitrogen (but not peptide) bonds"/>
    <property type="evidence" value="ECO:0007669"/>
    <property type="project" value="InterPro"/>
</dbReference>
<dbReference type="InterPro" id="IPR011612">
    <property type="entry name" value="Urease_alpha_N_dom"/>
</dbReference>
<reference evidence="4 5" key="1">
    <citation type="submission" date="2017-01" db="EMBL/GenBank/DDBJ databases">
        <title>Bacillus phylogenomics.</title>
        <authorList>
            <person name="Dunlap C."/>
        </authorList>
    </citation>
    <scope>NUCLEOTIDE SEQUENCE [LARGE SCALE GENOMIC DNA]</scope>
    <source>
        <strain evidence="4 5">NRRL B-41282</strain>
    </source>
</reference>
<name>A0A1R1Q6Y5_9BACI</name>
<dbReference type="GO" id="GO:0046872">
    <property type="term" value="F:metal ion binding"/>
    <property type="evidence" value="ECO:0007669"/>
    <property type="project" value="UniProtKB-KW"/>
</dbReference>
<evidence type="ECO:0000256" key="1">
    <source>
        <dbReference type="ARBA" id="ARBA00022723"/>
    </source>
</evidence>
<dbReference type="Pfam" id="PF00449">
    <property type="entry name" value="Urease_alpha"/>
    <property type="match status" value="1"/>
</dbReference>
<dbReference type="AlphaFoldDB" id="A0A1R1Q6Y5"/>
<comment type="caution">
    <text evidence="4">The sequence shown here is derived from an EMBL/GenBank/DDBJ whole genome shotgun (WGS) entry which is preliminary data.</text>
</comment>
<accession>A0A1R1Q6Y5</accession>
<organism evidence="4 5">
    <name type="scientific">Bacillus swezeyi</name>
    <dbReference type="NCBI Taxonomy" id="1925020"/>
    <lineage>
        <taxon>Bacteria</taxon>
        <taxon>Bacillati</taxon>
        <taxon>Bacillota</taxon>
        <taxon>Bacilli</taxon>
        <taxon>Bacillales</taxon>
        <taxon>Bacillaceae</taxon>
        <taxon>Bacillus</taxon>
    </lineage>
</organism>
<gene>
    <name evidence="4" type="ORF">BW143_22325</name>
</gene>
<proteinExistence type="predicted"/>
<feature type="non-terminal residue" evidence="4">
    <location>
        <position position="60"/>
    </location>
</feature>